<accession>S8DFZ6</accession>
<organism evidence="9 10">
    <name type="scientific">Genlisea aurea</name>
    <dbReference type="NCBI Taxonomy" id="192259"/>
    <lineage>
        <taxon>Eukaryota</taxon>
        <taxon>Viridiplantae</taxon>
        <taxon>Streptophyta</taxon>
        <taxon>Embryophyta</taxon>
        <taxon>Tracheophyta</taxon>
        <taxon>Spermatophyta</taxon>
        <taxon>Magnoliopsida</taxon>
        <taxon>eudicotyledons</taxon>
        <taxon>Gunneridae</taxon>
        <taxon>Pentapetalae</taxon>
        <taxon>asterids</taxon>
        <taxon>lamiids</taxon>
        <taxon>Lamiales</taxon>
        <taxon>Lentibulariaceae</taxon>
        <taxon>Genlisea</taxon>
    </lineage>
</organism>
<evidence type="ECO:0000313" key="9">
    <source>
        <dbReference type="EMBL" id="EPS58302.1"/>
    </source>
</evidence>
<dbReference type="AlphaFoldDB" id="S8DFZ6"/>
<keyword evidence="6" id="KW-0539">Nucleus</keyword>
<dbReference type="PANTHER" id="PTHR31674">
    <property type="entry name" value="B3 DOMAIN-CONTAINING PROTEIN REM-LIKE 3-RELATED"/>
    <property type="match status" value="1"/>
</dbReference>
<keyword evidence="4" id="KW-0238">DNA-binding</keyword>
<evidence type="ECO:0000313" key="10">
    <source>
        <dbReference type="Proteomes" id="UP000015453"/>
    </source>
</evidence>
<dbReference type="SUPFAM" id="SSF101936">
    <property type="entry name" value="DNA-binding pseudobarrel domain"/>
    <property type="match status" value="1"/>
</dbReference>
<feature type="compositionally biased region" description="Basic and acidic residues" evidence="7">
    <location>
        <begin position="1"/>
        <end position="10"/>
    </location>
</feature>
<dbReference type="OrthoDB" id="913998at2759"/>
<evidence type="ECO:0000256" key="5">
    <source>
        <dbReference type="ARBA" id="ARBA00023163"/>
    </source>
</evidence>
<dbReference type="InterPro" id="IPR015300">
    <property type="entry name" value="DNA-bd_pseudobarrel_sf"/>
</dbReference>
<dbReference type="InterPro" id="IPR003340">
    <property type="entry name" value="B3_DNA-bd"/>
</dbReference>
<keyword evidence="2" id="KW-0677">Repeat</keyword>
<dbReference type="Proteomes" id="UP000015453">
    <property type="component" value="Unassembled WGS sequence"/>
</dbReference>
<evidence type="ECO:0000256" key="7">
    <source>
        <dbReference type="SAM" id="MobiDB-lite"/>
    </source>
</evidence>
<dbReference type="Pfam" id="PF02362">
    <property type="entry name" value="B3"/>
    <property type="match status" value="1"/>
</dbReference>
<dbReference type="GO" id="GO:0003677">
    <property type="term" value="F:DNA binding"/>
    <property type="evidence" value="ECO:0007669"/>
    <property type="project" value="UniProtKB-KW"/>
</dbReference>
<gene>
    <name evidence="9" type="ORF">M569_16513</name>
</gene>
<feature type="region of interest" description="Disordered" evidence="7">
    <location>
        <begin position="1"/>
        <end position="46"/>
    </location>
</feature>
<keyword evidence="3" id="KW-0805">Transcription regulation</keyword>
<feature type="domain" description="TF-B3" evidence="8">
    <location>
        <begin position="57"/>
        <end position="149"/>
    </location>
</feature>
<keyword evidence="10" id="KW-1185">Reference proteome</keyword>
<evidence type="ECO:0000256" key="2">
    <source>
        <dbReference type="ARBA" id="ARBA00022737"/>
    </source>
</evidence>
<comment type="subcellular location">
    <subcellularLocation>
        <location evidence="1">Nucleus</location>
    </subcellularLocation>
</comment>
<name>S8DFZ6_9LAMI</name>
<dbReference type="GO" id="GO:0005634">
    <property type="term" value="C:nucleus"/>
    <property type="evidence" value="ECO:0007669"/>
    <property type="project" value="UniProtKB-SubCell"/>
</dbReference>
<dbReference type="InterPro" id="IPR039218">
    <property type="entry name" value="REM_fam"/>
</dbReference>
<evidence type="ECO:0000259" key="8">
    <source>
        <dbReference type="PROSITE" id="PS50863"/>
    </source>
</evidence>
<dbReference type="EMBL" id="AUSU01009352">
    <property type="protein sequence ID" value="EPS58302.1"/>
    <property type="molecule type" value="Genomic_DNA"/>
</dbReference>
<protein>
    <recommendedName>
        <fullName evidence="8">TF-B3 domain-containing protein</fullName>
    </recommendedName>
</protein>
<evidence type="ECO:0000256" key="1">
    <source>
        <dbReference type="ARBA" id="ARBA00004123"/>
    </source>
</evidence>
<dbReference type="Gene3D" id="2.40.330.10">
    <property type="entry name" value="DNA-binding pseudobarrel domain"/>
    <property type="match status" value="1"/>
</dbReference>
<sequence length="159" mass="17891">MSSSEERGVSESETSSEMGRDSFKRKREPISDYSDSPTEISGEEDIKPSKLVKKNITFAKTMDVSSINYGGMHVPVSFLNEARIRSNMNIELRDRKGGSWPVFLNYISSKLSRGWRRFVEDNGVEIGNTILFSFEPGGNVLEATVQKNARDDETISKEL</sequence>
<reference evidence="9 10" key="1">
    <citation type="journal article" date="2013" name="BMC Genomics">
        <title>The miniature genome of a carnivorous plant Genlisea aurea contains a low number of genes and short non-coding sequences.</title>
        <authorList>
            <person name="Leushkin E.V."/>
            <person name="Sutormin R.A."/>
            <person name="Nabieva E.R."/>
            <person name="Penin A.A."/>
            <person name="Kondrashov A.S."/>
            <person name="Logacheva M.D."/>
        </authorList>
    </citation>
    <scope>NUCLEOTIDE SEQUENCE [LARGE SCALE GENOMIC DNA]</scope>
</reference>
<dbReference type="PROSITE" id="PS50863">
    <property type="entry name" value="B3"/>
    <property type="match status" value="1"/>
</dbReference>
<comment type="caution">
    <text evidence="9">The sequence shown here is derived from an EMBL/GenBank/DDBJ whole genome shotgun (WGS) entry which is preliminary data.</text>
</comment>
<keyword evidence="5" id="KW-0804">Transcription</keyword>
<evidence type="ECO:0000256" key="4">
    <source>
        <dbReference type="ARBA" id="ARBA00023125"/>
    </source>
</evidence>
<proteinExistence type="predicted"/>
<dbReference type="SMART" id="SM01019">
    <property type="entry name" value="B3"/>
    <property type="match status" value="1"/>
</dbReference>
<dbReference type="CDD" id="cd10017">
    <property type="entry name" value="B3_DNA"/>
    <property type="match status" value="1"/>
</dbReference>
<dbReference type="PANTHER" id="PTHR31674:SF62">
    <property type="entry name" value="B3 DOMAIN-CONTAINING PROTEIN REM14-RELATED"/>
    <property type="match status" value="1"/>
</dbReference>
<evidence type="ECO:0000256" key="6">
    <source>
        <dbReference type="ARBA" id="ARBA00023242"/>
    </source>
</evidence>
<evidence type="ECO:0000256" key="3">
    <source>
        <dbReference type="ARBA" id="ARBA00023015"/>
    </source>
</evidence>